<dbReference type="AlphaFoldDB" id="A0AAD8BDA3"/>
<evidence type="ECO:0000313" key="2">
    <source>
        <dbReference type="EMBL" id="KAK0052346.1"/>
    </source>
</evidence>
<comment type="caution">
    <text evidence="2">The sequence shown here is derived from an EMBL/GenBank/DDBJ whole genome shotgun (WGS) entry which is preliminary data.</text>
</comment>
<evidence type="ECO:0000256" key="1">
    <source>
        <dbReference type="ARBA" id="ARBA00034118"/>
    </source>
</evidence>
<dbReference type="Pfam" id="PF10169">
    <property type="entry name" value="LLPH"/>
    <property type="match status" value="1"/>
</dbReference>
<name>A0AAD8BDA3_BIOPF</name>
<proteinExistence type="inferred from homology"/>
<protein>
    <submittedName>
        <fullName evidence="2">Protein LLP</fullName>
    </submittedName>
</protein>
<feature type="non-terminal residue" evidence="2">
    <location>
        <position position="1"/>
    </location>
</feature>
<reference evidence="2" key="1">
    <citation type="journal article" date="2023" name="PLoS Negl. Trop. Dis.">
        <title>A genome sequence for Biomphalaria pfeifferi, the major vector snail for the human-infecting parasite Schistosoma mansoni.</title>
        <authorList>
            <person name="Bu L."/>
            <person name="Lu L."/>
            <person name="Laidemitt M.R."/>
            <person name="Zhang S.M."/>
            <person name="Mutuku M."/>
            <person name="Mkoji G."/>
            <person name="Steinauer M."/>
            <person name="Loker E.S."/>
        </authorList>
    </citation>
    <scope>NUCLEOTIDE SEQUENCE</scope>
    <source>
        <strain evidence="2">KasaAsao</strain>
    </source>
</reference>
<organism evidence="2 3">
    <name type="scientific">Biomphalaria pfeifferi</name>
    <name type="common">Bloodfluke planorb</name>
    <name type="synonym">Freshwater snail</name>
    <dbReference type="NCBI Taxonomy" id="112525"/>
    <lineage>
        <taxon>Eukaryota</taxon>
        <taxon>Metazoa</taxon>
        <taxon>Spiralia</taxon>
        <taxon>Lophotrochozoa</taxon>
        <taxon>Mollusca</taxon>
        <taxon>Gastropoda</taxon>
        <taxon>Heterobranchia</taxon>
        <taxon>Euthyneura</taxon>
        <taxon>Panpulmonata</taxon>
        <taxon>Hygrophila</taxon>
        <taxon>Lymnaeoidea</taxon>
        <taxon>Planorbidae</taxon>
        <taxon>Biomphalaria</taxon>
    </lineage>
</organism>
<comment type="similarity">
    <text evidence="1">Belongs to the learning-associated protein family.</text>
</comment>
<reference evidence="2" key="2">
    <citation type="submission" date="2023-04" db="EMBL/GenBank/DDBJ databases">
        <authorList>
            <person name="Bu L."/>
            <person name="Lu L."/>
            <person name="Laidemitt M.R."/>
            <person name="Zhang S.M."/>
            <person name="Mutuku M."/>
            <person name="Mkoji G."/>
            <person name="Steinauer M."/>
            <person name="Loker E.S."/>
        </authorList>
    </citation>
    <scope>NUCLEOTIDE SEQUENCE</scope>
    <source>
        <strain evidence="2">KasaAsao</strain>
        <tissue evidence="2">Whole Snail</tissue>
    </source>
</reference>
<evidence type="ECO:0000313" key="3">
    <source>
        <dbReference type="Proteomes" id="UP001233172"/>
    </source>
</evidence>
<dbReference type="Proteomes" id="UP001233172">
    <property type="component" value="Unassembled WGS sequence"/>
</dbReference>
<dbReference type="InterPro" id="IPR018784">
    <property type="entry name" value="LLPH-like"/>
</dbReference>
<dbReference type="EMBL" id="JASAOG010000095">
    <property type="protein sequence ID" value="KAK0052346.1"/>
    <property type="molecule type" value="Genomic_DNA"/>
</dbReference>
<keyword evidence="3" id="KW-1185">Reference proteome</keyword>
<gene>
    <name evidence="2" type="ORF">Bpfe_018176</name>
</gene>
<accession>A0AAD8BDA3</accession>
<sequence>TTMDVDKPVVSYNNKTKQNEHGHYPDWMNQRAVKKHKAKLARSKKKVGKKIKW</sequence>